<keyword evidence="5" id="KW-1185">Reference proteome</keyword>
<keyword evidence="3" id="KW-0732">Signal</keyword>
<dbReference type="SUPFAM" id="SSF103647">
    <property type="entry name" value="TSP type-3 repeat"/>
    <property type="match status" value="1"/>
</dbReference>
<keyword evidence="2" id="KW-0812">Transmembrane</keyword>
<name>A0A7X1KKN4_9SPHN</name>
<accession>A0A7X1KKN4</accession>
<feature type="chain" id="PRO_5031407370" evidence="3">
    <location>
        <begin position="27"/>
        <end position="149"/>
    </location>
</feature>
<organism evidence="4 5">
    <name type="scientific">Novosphingobium flavum</name>
    <dbReference type="NCBI Taxonomy" id="1778672"/>
    <lineage>
        <taxon>Bacteria</taxon>
        <taxon>Pseudomonadati</taxon>
        <taxon>Pseudomonadota</taxon>
        <taxon>Alphaproteobacteria</taxon>
        <taxon>Sphingomonadales</taxon>
        <taxon>Sphingomonadaceae</taxon>
        <taxon>Novosphingobium</taxon>
    </lineage>
</organism>
<feature type="signal peptide" evidence="3">
    <location>
        <begin position="1"/>
        <end position="26"/>
    </location>
</feature>
<dbReference type="EMBL" id="JACLAW010000003">
    <property type="protein sequence ID" value="MBC2664739.1"/>
    <property type="molecule type" value="Genomic_DNA"/>
</dbReference>
<feature type="region of interest" description="Disordered" evidence="1">
    <location>
        <begin position="29"/>
        <end position="64"/>
    </location>
</feature>
<protein>
    <submittedName>
        <fullName evidence="4">RcnB family protein</fullName>
    </submittedName>
</protein>
<evidence type="ECO:0000256" key="2">
    <source>
        <dbReference type="SAM" id="Phobius"/>
    </source>
</evidence>
<sequence length="149" mass="17521">MNKYLTSTVAALVAVGSVVTAIPAQAQYRNRDSDRDGVPDRREWNRDRDRDGRPDQYDRRDNRRDNRRDRHTWRYYGGNYGYNGYQGRWRTGQRYPYWRDRGYYITNYSYYGLPAPRPGYRYYRADNGDIVMAAVATGLIGLIIGGALR</sequence>
<dbReference type="RefSeq" id="WP_185663012.1">
    <property type="nucleotide sequence ID" value="NZ_JACLAW010000003.1"/>
</dbReference>
<evidence type="ECO:0000313" key="5">
    <source>
        <dbReference type="Proteomes" id="UP000566813"/>
    </source>
</evidence>
<evidence type="ECO:0000256" key="3">
    <source>
        <dbReference type="SAM" id="SignalP"/>
    </source>
</evidence>
<dbReference type="AlphaFoldDB" id="A0A7X1KKN4"/>
<keyword evidence="2" id="KW-1133">Transmembrane helix</keyword>
<proteinExistence type="predicted"/>
<feature type="transmembrane region" description="Helical" evidence="2">
    <location>
        <begin position="130"/>
        <end position="148"/>
    </location>
</feature>
<dbReference type="GO" id="GO:0005509">
    <property type="term" value="F:calcium ion binding"/>
    <property type="evidence" value="ECO:0007669"/>
    <property type="project" value="InterPro"/>
</dbReference>
<dbReference type="Proteomes" id="UP000566813">
    <property type="component" value="Unassembled WGS sequence"/>
</dbReference>
<evidence type="ECO:0000256" key="1">
    <source>
        <dbReference type="SAM" id="MobiDB-lite"/>
    </source>
</evidence>
<gene>
    <name evidence="4" type="ORF">H7F51_04310</name>
</gene>
<dbReference type="Gene3D" id="3.10.450.160">
    <property type="entry name" value="inner membrane protein cigr"/>
    <property type="match status" value="1"/>
</dbReference>
<dbReference type="Pfam" id="PF11776">
    <property type="entry name" value="RcnB"/>
    <property type="match status" value="1"/>
</dbReference>
<dbReference type="InterPro" id="IPR024572">
    <property type="entry name" value="RcnB"/>
</dbReference>
<evidence type="ECO:0000313" key="4">
    <source>
        <dbReference type="EMBL" id="MBC2664739.1"/>
    </source>
</evidence>
<keyword evidence="2" id="KW-0472">Membrane</keyword>
<dbReference type="InterPro" id="IPR028974">
    <property type="entry name" value="TSP_type-3_rpt"/>
</dbReference>
<reference evidence="4 5" key="1">
    <citation type="submission" date="2020-08" db="EMBL/GenBank/DDBJ databases">
        <title>The genome sequence of type strain Novosphingobium flavum NBRC 111647.</title>
        <authorList>
            <person name="Liu Y."/>
        </authorList>
    </citation>
    <scope>NUCLEOTIDE SEQUENCE [LARGE SCALE GENOMIC DNA]</scope>
    <source>
        <strain evidence="4 5">NBRC 111647</strain>
    </source>
</reference>
<comment type="caution">
    <text evidence="4">The sequence shown here is derived from an EMBL/GenBank/DDBJ whole genome shotgun (WGS) entry which is preliminary data.</text>
</comment>